<gene>
    <name evidence="3" type="ORF">A3F84_24120</name>
</gene>
<evidence type="ECO:0000313" key="3">
    <source>
        <dbReference type="EMBL" id="OGG46531.1"/>
    </source>
</evidence>
<evidence type="ECO:0000313" key="4">
    <source>
        <dbReference type="Proteomes" id="UP000178606"/>
    </source>
</evidence>
<name>A0A1F6CC24_HANXR</name>
<proteinExistence type="predicted"/>
<feature type="domain" description="GFO/IDH/MocA-like oxidoreductase" evidence="2">
    <location>
        <begin position="1"/>
        <end position="124"/>
    </location>
</feature>
<reference evidence="3 4" key="1">
    <citation type="journal article" date="2016" name="Nat. Commun.">
        <title>Thousands of microbial genomes shed light on interconnected biogeochemical processes in an aquifer system.</title>
        <authorList>
            <person name="Anantharaman K."/>
            <person name="Brown C.T."/>
            <person name="Hug L.A."/>
            <person name="Sharon I."/>
            <person name="Castelle C.J."/>
            <person name="Probst A.J."/>
            <person name="Thomas B.C."/>
            <person name="Singh A."/>
            <person name="Wilkins M.J."/>
            <person name="Karaoz U."/>
            <person name="Brodie E.L."/>
            <person name="Williams K.H."/>
            <person name="Hubbard S.S."/>
            <person name="Banfield J.F."/>
        </authorList>
    </citation>
    <scope>NUCLEOTIDE SEQUENCE [LARGE SCALE GENOMIC DNA]</scope>
    <source>
        <strain evidence="4">RIFCSPLOWO2_12_FULL_64_10</strain>
    </source>
</reference>
<dbReference type="InterPro" id="IPR055170">
    <property type="entry name" value="GFO_IDH_MocA-like_dom"/>
</dbReference>
<organism evidence="3 4">
    <name type="scientific">Handelsmanbacteria sp. (strain RIFCSPLOWO2_12_FULL_64_10)</name>
    <dbReference type="NCBI Taxonomy" id="1817868"/>
    <lineage>
        <taxon>Bacteria</taxon>
        <taxon>Candidatus Handelsmaniibacteriota</taxon>
    </lineage>
</organism>
<feature type="region of interest" description="Disordered" evidence="1">
    <location>
        <begin position="227"/>
        <end position="263"/>
    </location>
</feature>
<dbReference type="EMBL" id="MFKF01000305">
    <property type="protein sequence ID" value="OGG46531.1"/>
    <property type="molecule type" value="Genomic_DNA"/>
</dbReference>
<feature type="compositionally biased region" description="Basic and acidic residues" evidence="1">
    <location>
        <begin position="227"/>
        <end position="237"/>
    </location>
</feature>
<evidence type="ECO:0000259" key="2">
    <source>
        <dbReference type="Pfam" id="PF22725"/>
    </source>
</evidence>
<evidence type="ECO:0000256" key="1">
    <source>
        <dbReference type="SAM" id="MobiDB-lite"/>
    </source>
</evidence>
<dbReference type="Pfam" id="PF22725">
    <property type="entry name" value="GFO_IDH_MocA_C3"/>
    <property type="match status" value="1"/>
</dbReference>
<dbReference type="SUPFAM" id="SSF55347">
    <property type="entry name" value="Glyceraldehyde-3-phosphate dehydrogenase-like, C-terminal domain"/>
    <property type="match status" value="1"/>
</dbReference>
<accession>A0A1F6CC24</accession>
<sequence>MRRLYKAGEIGEVTYAEGEYNHPMAPSDRLRISPGMNHWRAHIPSTYYCTHALAPLVYITETMPVKVNALSIACRSVDDLTVRVADPGSVILCRMDNGAVFRIFGLLLPGHSNWYRVHGSRGAMEITRGSGYFGPGQVRVWREKWDLRPGEEAERAYTPDWPEHGDLARQAGHGGGDFWTGFHFANAVRTGIPPFLDVYRGVAMSSVGILAWKSALEDGRPLEVPDFRDETARKPYETDDWSPWPEHARPGQPPPSILGHVAPSPEGVALARKVWAEMGYRE</sequence>
<comment type="caution">
    <text evidence="3">The sequence shown here is derived from an EMBL/GenBank/DDBJ whole genome shotgun (WGS) entry which is preliminary data.</text>
</comment>
<dbReference type="Proteomes" id="UP000178606">
    <property type="component" value="Unassembled WGS sequence"/>
</dbReference>
<dbReference type="Gene3D" id="3.30.360.10">
    <property type="entry name" value="Dihydrodipicolinate Reductase, domain 2"/>
    <property type="match status" value="1"/>
</dbReference>
<protein>
    <recommendedName>
        <fullName evidence="2">GFO/IDH/MocA-like oxidoreductase domain-containing protein</fullName>
    </recommendedName>
</protein>
<dbReference type="AlphaFoldDB" id="A0A1F6CC24"/>